<gene>
    <name evidence="1" type="ORF">GORHZ_041_00050</name>
</gene>
<dbReference type="Proteomes" id="UP000008363">
    <property type="component" value="Unassembled WGS sequence"/>
</dbReference>
<keyword evidence="2" id="KW-1185">Reference proteome</keyword>
<evidence type="ECO:0000313" key="2">
    <source>
        <dbReference type="Proteomes" id="UP000008363"/>
    </source>
</evidence>
<accession>K6UZB1</accession>
<dbReference type="eggNOG" id="COG0791">
    <property type="taxonomic scope" value="Bacteria"/>
</dbReference>
<comment type="caution">
    <text evidence="1">The sequence shown here is derived from an EMBL/GenBank/DDBJ whole genome shotgun (WGS) entry which is preliminary data.</text>
</comment>
<dbReference type="EMBL" id="BAHC01000041">
    <property type="protein sequence ID" value="GAB88803.1"/>
    <property type="molecule type" value="Genomic_DNA"/>
</dbReference>
<dbReference type="STRING" id="1108045.GORHZ_041_00050"/>
<evidence type="ECO:0000313" key="1">
    <source>
        <dbReference type="EMBL" id="GAB88803.1"/>
    </source>
</evidence>
<dbReference type="RefSeq" id="WP_006330479.1">
    <property type="nucleotide sequence ID" value="NZ_BAHC01000041.1"/>
</dbReference>
<organism evidence="1 2">
    <name type="scientific">Gordonia rhizosphera NBRC 16068</name>
    <dbReference type="NCBI Taxonomy" id="1108045"/>
    <lineage>
        <taxon>Bacteria</taxon>
        <taxon>Bacillati</taxon>
        <taxon>Actinomycetota</taxon>
        <taxon>Actinomycetes</taxon>
        <taxon>Mycobacteriales</taxon>
        <taxon>Gordoniaceae</taxon>
        <taxon>Gordonia</taxon>
    </lineage>
</organism>
<name>K6UZB1_9ACTN</name>
<sequence>MAELDVDTESVRTFGRQTEDRGTTVSVEGHRGEFDTAVMASVFGLVGADFMAMASLVTNNHNHQVTAIGERYSAVGRAVLGSANTYVTTDEDNGRQFGGAGASSAGALTGLSTGIDPTSQNLTREQVATIIIDRGKKMGMTDDEITSAIATGLVESNLQNLNYGDRDSVGVFQQRNFEPWTTNGRNRLNVDEAATSYYEQLRDTSGRPGDRAQMVQRSAYSMKYAERMSEASDLYTSLATATPVTATTTRTAPTSPGVEVRA</sequence>
<dbReference type="AlphaFoldDB" id="K6UZB1"/>
<proteinExistence type="predicted"/>
<protein>
    <submittedName>
        <fullName evidence="1">Uncharacterized protein</fullName>
    </submittedName>
</protein>
<reference evidence="1 2" key="1">
    <citation type="submission" date="2012-08" db="EMBL/GenBank/DDBJ databases">
        <title>Whole genome shotgun sequence of Gordonia rhizosphera NBRC 16068.</title>
        <authorList>
            <person name="Takarada H."/>
            <person name="Isaki S."/>
            <person name="Hosoyama A."/>
            <person name="Tsuchikane K."/>
            <person name="Katsumata H."/>
            <person name="Baba S."/>
            <person name="Ohji S."/>
            <person name="Yamazaki S."/>
            <person name="Fujita N."/>
        </authorList>
    </citation>
    <scope>NUCLEOTIDE SEQUENCE [LARGE SCALE GENOMIC DNA]</scope>
    <source>
        <strain evidence="1 2">NBRC 16068</strain>
    </source>
</reference>
<dbReference type="OrthoDB" id="4382075at2"/>